<proteinExistence type="predicted"/>
<dbReference type="PANTHER" id="PTHR36505">
    <property type="entry name" value="BLR1072 PROTEIN"/>
    <property type="match status" value="1"/>
</dbReference>
<dbReference type="KEGG" id="tbd:Tbd_2262"/>
<gene>
    <name evidence="2" type="ordered locus">Tbd_2262</name>
</gene>
<evidence type="ECO:0000313" key="3">
    <source>
        <dbReference type="Proteomes" id="UP000008291"/>
    </source>
</evidence>
<dbReference type="Pfam" id="PF05239">
    <property type="entry name" value="PRC"/>
    <property type="match status" value="1"/>
</dbReference>
<dbReference type="Gene3D" id="2.30.30.240">
    <property type="entry name" value="PRC-barrel domain"/>
    <property type="match status" value="1"/>
</dbReference>
<dbReference type="SUPFAM" id="SSF50346">
    <property type="entry name" value="PRC-barrel domain"/>
    <property type="match status" value="1"/>
</dbReference>
<dbReference type="RefSeq" id="WP_011312774.1">
    <property type="nucleotide sequence ID" value="NC_007404.1"/>
</dbReference>
<dbReference type="SMR" id="Q3SGN2"/>
<name>Q3SGN2_THIDA</name>
<dbReference type="DNASU" id="3672323"/>
<dbReference type="OrthoDB" id="286778at2"/>
<dbReference type="PANTHER" id="PTHR36505:SF1">
    <property type="entry name" value="BLR1072 PROTEIN"/>
    <property type="match status" value="1"/>
</dbReference>
<evidence type="ECO:0000259" key="1">
    <source>
        <dbReference type="Pfam" id="PF05239"/>
    </source>
</evidence>
<sequence>MNRIDTGHVLSSSTISGDKVVNRAGEDLGEIKDLMIDVDTGRVAYAVLESGGFLGLGSKLFAVPLPAMEVDTEHHRFVFDQDKETLKNAPGFDKDHWPDFADRTWGASVHSHYGIRPYWE</sequence>
<keyword evidence="3" id="KW-1185">Reference proteome</keyword>
<evidence type="ECO:0000313" key="2">
    <source>
        <dbReference type="EMBL" id="AAZ98215.1"/>
    </source>
</evidence>
<dbReference type="STRING" id="292415.Tbd_2262"/>
<dbReference type="InterPro" id="IPR027275">
    <property type="entry name" value="PRC-brl_dom"/>
</dbReference>
<dbReference type="InterPro" id="IPR011033">
    <property type="entry name" value="PRC_barrel-like_sf"/>
</dbReference>
<dbReference type="Proteomes" id="UP000008291">
    <property type="component" value="Chromosome"/>
</dbReference>
<accession>Q3SGN2</accession>
<dbReference type="EMBL" id="CP000116">
    <property type="protein sequence ID" value="AAZ98215.1"/>
    <property type="molecule type" value="Genomic_DNA"/>
</dbReference>
<reference evidence="2 3" key="1">
    <citation type="journal article" date="2006" name="J. Bacteriol.">
        <title>The genome sequence of the obligately chemolithoautotrophic, facultatively anaerobic bacterium Thiobacillus denitrificans.</title>
        <authorList>
            <person name="Beller H.R."/>
            <person name="Chain P.S."/>
            <person name="Letain T.E."/>
            <person name="Chakicherla A."/>
            <person name="Larimer F.W."/>
            <person name="Richardson P.M."/>
            <person name="Coleman M.A."/>
            <person name="Wood A.P."/>
            <person name="Kelly D.P."/>
        </authorList>
    </citation>
    <scope>NUCLEOTIDE SEQUENCE [LARGE SCALE GENOMIC DNA]</scope>
    <source>
        <strain evidence="2 3">ATCC 25259</strain>
    </source>
</reference>
<dbReference type="AlphaFoldDB" id="Q3SGN2"/>
<feature type="domain" description="PRC-barrel" evidence="1">
    <location>
        <begin position="10"/>
        <end position="85"/>
    </location>
</feature>
<dbReference type="HOGENOM" id="CLU_108884_1_1_4"/>
<protein>
    <recommendedName>
        <fullName evidence="1">PRC-barrel domain-containing protein</fullName>
    </recommendedName>
</protein>
<dbReference type="eggNOG" id="COG1873">
    <property type="taxonomic scope" value="Bacteria"/>
</dbReference>
<organism evidence="2 3">
    <name type="scientific">Thiobacillus denitrificans (strain ATCC 25259 / T1)</name>
    <dbReference type="NCBI Taxonomy" id="292415"/>
    <lineage>
        <taxon>Bacteria</taxon>
        <taxon>Pseudomonadati</taxon>
        <taxon>Pseudomonadota</taxon>
        <taxon>Betaproteobacteria</taxon>
        <taxon>Nitrosomonadales</taxon>
        <taxon>Thiobacillaceae</taxon>
        <taxon>Thiobacillus</taxon>
    </lineage>
</organism>